<reference evidence="1 2" key="1">
    <citation type="submission" date="2019-04" db="EMBL/GenBank/DDBJ databases">
        <title>A novel phosphate-accumulating bacterium identified in bioreactor for phosphate removal from wastewater.</title>
        <authorList>
            <person name="Kotlyarov R.Y."/>
            <person name="Beletsky A.V."/>
            <person name="Kallistova A.Y."/>
            <person name="Dorofeev A.G."/>
            <person name="Nikolaev Y.Y."/>
            <person name="Pimenov N.V."/>
            <person name="Ravin N.V."/>
            <person name="Mardanov A.V."/>
        </authorList>
    </citation>
    <scope>NUCLEOTIDE SEQUENCE [LARGE SCALE GENOMIC DNA]</scope>
    <source>
        <strain evidence="1 2">Bin19</strain>
    </source>
</reference>
<sequence>MLQHRNLNHRGMVKAEETLVDRITGSDQVVVFSAGHGVQTSLSALGCSAVGWGELANPNGQAILYHFAMRYRRAKVAGGMYFVTVNLADRQSSVLIELIDA</sequence>
<evidence type="ECO:0000313" key="2">
    <source>
        <dbReference type="Proteomes" id="UP000306324"/>
    </source>
</evidence>
<name>A0A5S4EKV8_9PROT</name>
<accession>A0A5S4EKV8</accession>
<dbReference type="Proteomes" id="UP000306324">
    <property type="component" value="Unassembled WGS sequence"/>
</dbReference>
<keyword evidence="2" id="KW-1185">Reference proteome</keyword>
<proteinExistence type="predicted"/>
<organism evidence="1 2">
    <name type="scientific">Candidatus Accumulibacter phosphatis</name>
    <dbReference type="NCBI Taxonomy" id="327160"/>
    <lineage>
        <taxon>Bacteria</taxon>
        <taxon>Pseudomonadati</taxon>
        <taxon>Pseudomonadota</taxon>
        <taxon>Betaproteobacteria</taxon>
        <taxon>Candidatus Accumulibacter</taxon>
    </lineage>
</organism>
<evidence type="ECO:0000313" key="1">
    <source>
        <dbReference type="EMBL" id="TMQ75956.1"/>
    </source>
</evidence>
<protein>
    <submittedName>
        <fullName evidence="1">Uncharacterized protein</fullName>
    </submittedName>
</protein>
<comment type="caution">
    <text evidence="1">The sequence shown here is derived from an EMBL/GenBank/DDBJ whole genome shotgun (WGS) entry which is preliminary data.</text>
</comment>
<dbReference type="EMBL" id="SWAD01000069">
    <property type="protein sequence ID" value="TMQ75956.1"/>
    <property type="molecule type" value="Genomic_DNA"/>
</dbReference>
<dbReference type="AlphaFoldDB" id="A0A5S4EKV8"/>
<gene>
    <name evidence="1" type="ORF">ACCUM_0287</name>
</gene>